<dbReference type="InterPro" id="IPR003594">
    <property type="entry name" value="HATPase_dom"/>
</dbReference>
<dbReference type="Proteomes" id="UP001407405">
    <property type="component" value="Unassembled WGS sequence"/>
</dbReference>
<name>A0ABU9VXP1_9CLOT</name>
<sequence>MQQKLRHSSEFPLMRCIHLLGFFGVLHGISEWIIMLRVMGVYQEIDSGLYLIETLVNGASYAFLLSFAIALLVRYRLKHLNLHIWIPTMIFTLWCFFYLGRYYGAPVQAYRHITLFNHLSRYFMGFPGALLSGVAYYLSGRQLRLLKLPVYARFYSVAGVLFIVYGITAGLLTPQMTGLHQNVSVMEATIMTSRLPIELLRAGSAIGITILTIRLFDSFCWEMQERLNEYAQQQLLLQERKKTTRMVHDQIIQRLFGAGIYIENMLGKDPTTYEEGLLVLKDELNTTIGEARAFLKSFSESSLVMEDFQENLQHLVDRFRMQSQAKLDFEYHVPPMVLGKLSAEKNAQLYYIVQEALLNIQKHALADHVRLTATSNLEELVIRIEDNGIGISLTSDSLQGFGIRSMKERAEKMNATIHFERRQLHTCVTIMVPWEER</sequence>
<protein>
    <recommendedName>
        <fullName evidence="2">histidine kinase</fullName>
        <ecNumber evidence="2">2.7.13.3</ecNumber>
    </recommendedName>
</protein>
<dbReference type="EC" id="2.7.13.3" evidence="2"/>
<dbReference type="SMART" id="SM00387">
    <property type="entry name" value="HATPase_c"/>
    <property type="match status" value="1"/>
</dbReference>
<dbReference type="Pfam" id="PF02518">
    <property type="entry name" value="HATPase_c"/>
    <property type="match status" value="1"/>
</dbReference>
<proteinExistence type="predicted"/>
<dbReference type="GO" id="GO:0005524">
    <property type="term" value="F:ATP binding"/>
    <property type="evidence" value="ECO:0007669"/>
    <property type="project" value="UniProtKB-KW"/>
</dbReference>
<organism evidence="8 9">
    <name type="scientific">Anoxynatronum sibiricum</name>
    <dbReference type="NCBI Taxonomy" id="210623"/>
    <lineage>
        <taxon>Bacteria</taxon>
        <taxon>Bacillati</taxon>
        <taxon>Bacillota</taxon>
        <taxon>Clostridia</taxon>
        <taxon>Eubacteriales</taxon>
        <taxon>Clostridiaceae</taxon>
        <taxon>Anoxynatronum</taxon>
    </lineage>
</organism>
<keyword evidence="6" id="KW-0812">Transmembrane</keyword>
<comment type="caution">
    <text evidence="8">The sequence shown here is derived from an EMBL/GenBank/DDBJ whole genome shotgun (WGS) entry which is preliminary data.</text>
</comment>
<evidence type="ECO:0000259" key="7">
    <source>
        <dbReference type="SMART" id="SM00387"/>
    </source>
</evidence>
<keyword evidence="4" id="KW-0418">Kinase</keyword>
<keyword evidence="3" id="KW-0808">Transferase</keyword>
<gene>
    <name evidence="8" type="ORF">AAIG11_15600</name>
</gene>
<feature type="transmembrane region" description="Helical" evidence="6">
    <location>
        <begin position="150"/>
        <end position="172"/>
    </location>
</feature>
<dbReference type="SUPFAM" id="SSF55874">
    <property type="entry name" value="ATPase domain of HSP90 chaperone/DNA topoisomerase II/histidine kinase"/>
    <property type="match status" value="1"/>
</dbReference>
<feature type="transmembrane region" description="Helical" evidence="6">
    <location>
        <begin position="12"/>
        <end position="35"/>
    </location>
</feature>
<dbReference type="PANTHER" id="PTHR24421:SF10">
    <property type="entry name" value="NITRATE_NITRITE SENSOR PROTEIN NARQ"/>
    <property type="match status" value="1"/>
</dbReference>
<accession>A0ABU9VXP1</accession>
<evidence type="ECO:0000256" key="5">
    <source>
        <dbReference type="ARBA" id="ARBA00023012"/>
    </source>
</evidence>
<dbReference type="InterPro" id="IPR036890">
    <property type="entry name" value="HATPase_C_sf"/>
</dbReference>
<feature type="transmembrane region" description="Helical" evidence="6">
    <location>
        <begin position="80"/>
        <end position="99"/>
    </location>
</feature>
<dbReference type="Gene3D" id="3.30.565.10">
    <property type="entry name" value="Histidine kinase-like ATPase, C-terminal domain"/>
    <property type="match status" value="1"/>
</dbReference>
<feature type="transmembrane region" description="Helical" evidence="6">
    <location>
        <begin position="55"/>
        <end position="73"/>
    </location>
</feature>
<keyword evidence="8" id="KW-0547">Nucleotide-binding</keyword>
<keyword evidence="5" id="KW-0902">Two-component regulatory system</keyword>
<evidence type="ECO:0000256" key="6">
    <source>
        <dbReference type="SAM" id="Phobius"/>
    </source>
</evidence>
<keyword evidence="6" id="KW-0472">Membrane</keyword>
<dbReference type="PANTHER" id="PTHR24421">
    <property type="entry name" value="NITRATE/NITRITE SENSOR PROTEIN NARX-RELATED"/>
    <property type="match status" value="1"/>
</dbReference>
<dbReference type="InterPro" id="IPR050482">
    <property type="entry name" value="Sensor_HK_TwoCompSys"/>
</dbReference>
<comment type="catalytic activity">
    <reaction evidence="1">
        <text>ATP + protein L-histidine = ADP + protein N-phospho-L-histidine.</text>
        <dbReference type="EC" id="2.7.13.3"/>
    </reaction>
</comment>
<reference evidence="8 9" key="1">
    <citation type="submission" date="2024-04" db="EMBL/GenBank/DDBJ databases">
        <title>Genome sequencing and metabolic network reconstruction of aminoacids and betaine degradation by Anoxynatronum sibiricum.</title>
        <authorList>
            <person name="Detkova E.N."/>
            <person name="Boltjanskaja Y.V."/>
            <person name="Mardanov A.V."/>
            <person name="Kevbrin V."/>
        </authorList>
    </citation>
    <scope>NUCLEOTIDE SEQUENCE [LARGE SCALE GENOMIC DNA]</scope>
    <source>
        <strain evidence="8 9">Z-7981</strain>
    </source>
</reference>
<evidence type="ECO:0000256" key="3">
    <source>
        <dbReference type="ARBA" id="ARBA00022679"/>
    </source>
</evidence>
<keyword evidence="8" id="KW-0067">ATP-binding</keyword>
<dbReference type="CDD" id="cd16917">
    <property type="entry name" value="HATPase_UhpB-NarQ-NarX-like"/>
    <property type="match status" value="1"/>
</dbReference>
<evidence type="ECO:0000256" key="2">
    <source>
        <dbReference type="ARBA" id="ARBA00012438"/>
    </source>
</evidence>
<evidence type="ECO:0000256" key="4">
    <source>
        <dbReference type="ARBA" id="ARBA00022777"/>
    </source>
</evidence>
<evidence type="ECO:0000313" key="9">
    <source>
        <dbReference type="Proteomes" id="UP001407405"/>
    </source>
</evidence>
<feature type="domain" description="Histidine kinase/HSP90-like ATPase" evidence="7">
    <location>
        <begin position="344"/>
        <end position="436"/>
    </location>
</feature>
<evidence type="ECO:0000256" key="1">
    <source>
        <dbReference type="ARBA" id="ARBA00000085"/>
    </source>
</evidence>
<dbReference type="EMBL" id="JBCITM010000023">
    <property type="protein sequence ID" value="MEN1761912.1"/>
    <property type="molecule type" value="Genomic_DNA"/>
</dbReference>
<feature type="transmembrane region" description="Helical" evidence="6">
    <location>
        <begin position="119"/>
        <end position="138"/>
    </location>
</feature>
<evidence type="ECO:0000313" key="8">
    <source>
        <dbReference type="EMBL" id="MEN1761912.1"/>
    </source>
</evidence>
<keyword evidence="9" id="KW-1185">Reference proteome</keyword>
<keyword evidence="6" id="KW-1133">Transmembrane helix</keyword>